<dbReference type="Proteomes" id="UP000015354">
    <property type="component" value="Unassembled WGS sequence"/>
</dbReference>
<feature type="region of interest" description="Disordered" evidence="1">
    <location>
        <begin position="1"/>
        <end position="23"/>
    </location>
</feature>
<proteinExistence type="predicted"/>
<organism evidence="2 3">
    <name type="scientific">Strigomonas culicis</name>
    <dbReference type="NCBI Taxonomy" id="28005"/>
    <lineage>
        <taxon>Eukaryota</taxon>
        <taxon>Discoba</taxon>
        <taxon>Euglenozoa</taxon>
        <taxon>Kinetoplastea</taxon>
        <taxon>Metakinetoplastina</taxon>
        <taxon>Trypanosomatida</taxon>
        <taxon>Trypanosomatidae</taxon>
        <taxon>Strigomonadinae</taxon>
        <taxon>Strigomonas</taxon>
    </lineage>
</organism>
<dbReference type="AlphaFoldDB" id="S9TN24"/>
<feature type="compositionally biased region" description="Low complexity" evidence="1">
    <location>
        <begin position="1"/>
        <end position="14"/>
    </location>
</feature>
<name>S9TN24_9TRYP</name>
<evidence type="ECO:0000256" key="1">
    <source>
        <dbReference type="SAM" id="MobiDB-lite"/>
    </source>
</evidence>
<keyword evidence="3" id="KW-1185">Reference proteome</keyword>
<dbReference type="EMBL" id="ATMH01010096">
    <property type="protein sequence ID" value="EPY18124.1"/>
    <property type="molecule type" value="Genomic_DNA"/>
</dbReference>
<accession>S9TN24</accession>
<protein>
    <submittedName>
        <fullName evidence="2">Uncharacterized protein</fullName>
    </submittedName>
</protein>
<evidence type="ECO:0000313" key="3">
    <source>
        <dbReference type="Proteomes" id="UP000015354"/>
    </source>
</evidence>
<sequence>MHTTNHLLTTAAATPNRNTQAPNTNLREKHWSLFKRHSHLLRKEVQKMIEHQHHRSDASEMQTGAGAATEKGTVQTASFYKDQVLDLVGVFDLTTMGSKKSNTPNVDKKNVSEQEAPCASVVRSPFTLSPFIYNFIKMGILNALRPQQILIRLYAQLRLLLEDGAAVERSESEQLRCVLPFLSPEDFILLFAYAMPHAHKKEAALLAAYDNHHHPTANDPCIDYLSEHETFLQNDVQSWLGPCCEFLFSPPPPADATGKHHIPFNVETPQVNLYFDNAERHQLVRSRHAQVVRALLELLAFYGEKQLSRRIVLHLLETIEAQQQQHARADAPSMDTSFVKAAGPDSLWLLCACCLAAGEAAAAPTLLDLSGALAALHGPALRVHASAPPPHDVTGAFEFAYMLLMRYTDIKRRHEQLARREEAGDPRAAAPSSQYDLFYAMPEEVFCFLIVLARALANGAVNHPPSRGGAVPSVSYKMERFQSLRTLFERLLLETAIGYRCHEDIPFLSFLTAGAHPAPQAAARRASFVSGGDLTRRVWLALVQALYTFEGAHVVADAEAPPTPTISTLVAELYDFVLTHSAEGVLHPRASQTAIHACLLQALGRPQLTTTTPDVPACRNVNKSRATSLFNTLQNPFEQSHRRGERAEELLLLPLLLAENNIVLNSNPTSPSTTSKHNNIPDVVQNIYLRMLNFVDQKFSISQSVFHFGASNMLLLSSVIQPYHPAKPAMYNAMYDVLDLASRASSTCSNPNYYYFAWRCLFLRFLICRAELNERFYNYFHKKEQTNTHKKRFPLKQRHSTAESDFAESVFASWLSETQTALSKIQPNRQLHTAHDEGPPLLLLELLHSMAQELASIKERLLLEFLGDPHPHIATVATYTHWIESCIRLLTTPTEQPHEATSSRNPYPSIWRLDAHGQPVAAENTTTTTDGMTHDPNPTASGTDHYVILRARTPLSVLDITRDWSQAQMARSLAKLKALVASDPQEEGKPRTYLISLNDYHAVLAMERYANQHECCLPTSASLSDLLERQNRMQLFIQDEHSPSSTASTSAHVRITHLDLETVFDLPLPLPSSSPLSSPLQHHTAPTHAQTGVGYNQFATQRWLEKWVHQYPASYVERCCFVLPDDHLRHASQTGSSPFFSDPPHNVHPLPAHVFLYENHLLRLLPLMTSLRTHLSAPDVLEGDAEAETPTPADSNGMKQRKHRFDLKDVFIDTK</sequence>
<gene>
    <name evidence="2" type="ORF">STCU_10169</name>
</gene>
<reference evidence="2 3" key="1">
    <citation type="journal article" date="2013" name="PLoS ONE">
        <title>Predicting the Proteins of Angomonas deanei, Strigomonas culicis and Their Respective Endosymbionts Reveals New Aspects of the Trypanosomatidae Family.</title>
        <authorList>
            <person name="Motta M.C."/>
            <person name="Martins A.C."/>
            <person name="de Souza S.S."/>
            <person name="Catta-Preta C.M."/>
            <person name="Silva R."/>
            <person name="Klein C.C."/>
            <person name="de Almeida L.G."/>
            <person name="de Lima Cunha O."/>
            <person name="Ciapina L.P."/>
            <person name="Brocchi M."/>
            <person name="Colabardini A.C."/>
            <person name="de Araujo Lima B."/>
            <person name="Machado C.R."/>
            <person name="de Almeida Soares C.M."/>
            <person name="Probst C.M."/>
            <person name="de Menezes C.B."/>
            <person name="Thompson C.E."/>
            <person name="Bartholomeu D.C."/>
            <person name="Gradia D.F."/>
            <person name="Pavoni D.P."/>
            <person name="Grisard E.C."/>
            <person name="Fantinatti-Garboggini F."/>
            <person name="Marchini F.K."/>
            <person name="Rodrigues-Luiz G.F."/>
            <person name="Wagner G."/>
            <person name="Goldman G.H."/>
            <person name="Fietto J.L."/>
            <person name="Elias M.C."/>
            <person name="Goldman M.H."/>
            <person name="Sagot M.F."/>
            <person name="Pereira M."/>
            <person name="Stoco P.H."/>
            <person name="de Mendonca-Neto R.P."/>
            <person name="Teixeira S.M."/>
            <person name="Maciel T.E."/>
            <person name="de Oliveira Mendes T.A."/>
            <person name="Urmenyi T.P."/>
            <person name="de Souza W."/>
            <person name="Schenkman S."/>
            <person name="de Vasconcelos A.T."/>
        </authorList>
    </citation>
    <scope>NUCLEOTIDE SEQUENCE [LARGE SCALE GENOMIC DNA]</scope>
</reference>
<comment type="caution">
    <text evidence="2">The sequence shown here is derived from an EMBL/GenBank/DDBJ whole genome shotgun (WGS) entry which is preliminary data.</text>
</comment>
<evidence type="ECO:0000313" key="2">
    <source>
        <dbReference type="EMBL" id="EPY18124.1"/>
    </source>
</evidence>